<protein>
    <submittedName>
        <fullName evidence="1">Uncharacterized protein</fullName>
    </submittedName>
</protein>
<dbReference type="EMBL" id="VDFU01000001">
    <property type="protein sequence ID" value="TNC52824.1"/>
    <property type="molecule type" value="Genomic_DNA"/>
</dbReference>
<dbReference type="Proteomes" id="UP000305887">
    <property type="component" value="Unassembled WGS sequence"/>
</dbReference>
<evidence type="ECO:0000313" key="2">
    <source>
        <dbReference type="Proteomes" id="UP000305887"/>
    </source>
</evidence>
<organism evidence="1 2">
    <name type="scientific">Rubellimicrobium rubrum</name>
    <dbReference type="NCBI Taxonomy" id="2585369"/>
    <lineage>
        <taxon>Bacteria</taxon>
        <taxon>Pseudomonadati</taxon>
        <taxon>Pseudomonadota</taxon>
        <taxon>Alphaproteobacteria</taxon>
        <taxon>Rhodobacterales</taxon>
        <taxon>Roseobacteraceae</taxon>
        <taxon>Rubellimicrobium</taxon>
    </lineage>
</organism>
<dbReference type="RefSeq" id="WP_139074610.1">
    <property type="nucleotide sequence ID" value="NZ_VDFU01000001.1"/>
</dbReference>
<dbReference type="OrthoDB" id="7855251at2"/>
<dbReference type="AlphaFoldDB" id="A0A5C4N2A3"/>
<keyword evidence="2" id="KW-1185">Reference proteome</keyword>
<sequence length="296" mass="31201">MNALPQPRTTIGQLVFAQRPGFDFGQLLSDLDTALASHDVGARSLNWERDGLAVVDVGAARIILALMEDIDGTGTALATVAVGFGPEPDGDTRLARRHAVLARIIADRIGARSAAVETIWSHSEDIGNPDMVDRMAASLAARRRSLLDGPAGRAKARKAVPRHFVEPNDLPRMMAKLESTLEARRHGRTDATRSHGDMEIPPLDISDPVAGSVLFQTADDGSAVATAPLRLAAHMIDATLMVVALPVGAAMMTYSLTRGADLNTSARAMAVCGIGIGIMQTFGGLEGIESLLAQAI</sequence>
<evidence type="ECO:0000313" key="1">
    <source>
        <dbReference type="EMBL" id="TNC52824.1"/>
    </source>
</evidence>
<comment type="caution">
    <text evidence="1">The sequence shown here is derived from an EMBL/GenBank/DDBJ whole genome shotgun (WGS) entry which is preliminary data.</text>
</comment>
<name>A0A5C4N2A3_9RHOB</name>
<accession>A0A5C4N2A3</accession>
<proteinExistence type="predicted"/>
<reference evidence="1 2" key="1">
    <citation type="submission" date="2019-06" db="EMBL/GenBank/DDBJ databases">
        <title>YIM 131921 draft genome.</title>
        <authorList>
            <person name="Jiang L."/>
        </authorList>
    </citation>
    <scope>NUCLEOTIDE SEQUENCE [LARGE SCALE GENOMIC DNA]</scope>
    <source>
        <strain evidence="1 2">YIM 131921</strain>
    </source>
</reference>
<gene>
    <name evidence="1" type="ORF">FHG66_00575</name>
</gene>